<organism evidence="1">
    <name type="scientific">Ixodes ricinus</name>
    <name type="common">Common tick</name>
    <name type="synonym">Acarus ricinus</name>
    <dbReference type="NCBI Taxonomy" id="34613"/>
    <lineage>
        <taxon>Eukaryota</taxon>
        <taxon>Metazoa</taxon>
        <taxon>Ecdysozoa</taxon>
        <taxon>Arthropoda</taxon>
        <taxon>Chelicerata</taxon>
        <taxon>Arachnida</taxon>
        <taxon>Acari</taxon>
        <taxon>Parasitiformes</taxon>
        <taxon>Ixodida</taxon>
        <taxon>Ixodoidea</taxon>
        <taxon>Ixodidae</taxon>
        <taxon>Ixodinae</taxon>
        <taxon>Ixodes</taxon>
    </lineage>
</organism>
<proteinExistence type="predicted"/>
<dbReference type="EMBL" id="GIFC01001927">
    <property type="protein sequence ID" value="MXU84010.1"/>
    <property type="molecule type" value="Transcribed_RNA"/>
</dbReference>
<reference evidence="1" key="1">
    <citation type="submission" date="2019-12" db="EMBL/GenBank/DDBJ databases">
        <title>An insight into the sialome of adult female Ixodes ricinus ticks feeding for 6 days.</title>
        <authorList>
            <person name="Perner J."/>
            <person name="Ribeiro J.M.C."/>
        </authorList>
    </citation>
    <scope>NUCLEOTIDE SEQUENCE</scope>
    <source>
        <strain evidence="1">Semi-engorged</strain>
        <tissue evidence="1">Salivary glands</tissue>
    </source>
</reference>
<sequence>MLWAILTIPSLKVCHVAFMLGTTARGSTMSPGRVTALDCFLWPVALAVVYSLMHRFIQLVASSYFSFFGADKVNSNKK</sequence>
<protein>
    <submittedName>
        <fullName evidence="1">Uncharacterized protein</fullName>
    </submittedName>
</protein>
<evidence type="ECO:0000313" key="1">
    <source>
        <dbReference type="EMBL" id="MXU84010.1"/>
    </source>
</evidence>
<name>A0A6B0U5N8_IXORI</name>
<accession>A0A6B0U5N8</accession>
<dbReference type="AlphaFoldDB" id="A0A6B0U5N8"/>